<evidence type="ECO:0000256" key="4">
    <source>
        <dbReference type="ARBA" id="ARBA00022837"/>
    </source>
</evidence>
<dbReference type="Gene3D" id="3.30.1120.10">
    <property type="match status" value="1"/>
</dbReference>
<evidence type="ECO:0000313" key="7">
    <source>
        <dbReference type="EMBL" id="QDU60397.1"/>
    </source>
</evidence>
<dbReference type="InterPro" id="IPR024607">
    <property type="entry name" value="Sulfatase_CS"/>
</dbReference>
<sequence length="498" mass="55689" precursor="true">MRTSFPRRLSLLAIVFFFVVPFAALAAERPNIILALADDLGYGDLGCYGNTITRTPNLDRFASQGMRFTDCYAAAPNCSPARTGLMTGRTPTRVGVHNWIPMFSPMHVPRDEVTIATLLRTGGYDTCHVGKWHLNGMFNLTGQPQPHDHGFSHWFSTQNNALPNHHDPANFVRNSKPVGQLEGYSAHLVVDEAIDWIEHRRDKEKPFFLFACFHEPHEPIATAPKYRELYPSEDASYSAYHGNVTQLDDALGRLFKALEDEDLANDTLVIFTSDNGPAITGRHPHGSTGPLQKKKGHVYEGGIRVPGIVRWPGRIEPGTVSEEPVCGVDVLPTLCAVTGTEPPRDRAIDGTDLTPLFEGEPIERSTPLYWHFWRAKSSPKVALREGDWKVLARLSTGDLKPSGGITEEDIEALTKAKPMGFELYNLREDIAEEHDLAADEPERLRELAAKLTAMYADVTQDSPVWPVWEWPRYESELIEWTPQSRGGHRPAKKKVGDR</sequence>
<dbReference type="Proteomes" id="UP000317093">
    <property type="component" value="Chromosome"/>
</dbReference>
<dbReference type="AlphaFoldDB" id="A0A518B086"/>
<dbReference type="KEGG" id="knv:Pan216_12360"/>
<evidence type="ECO:0000256" key="1">
    <source>
        <dbReference type="ARBA" id="ARBA00008779"/>
    </source>
</evidence>
<evidence type="ECO:0000256" key="3">
    <source>
        <dbReference type="ARBA" id="ARBA00022801"/>
    </source>
</evidence>
<protein>
    <submittedName>
        <fullName evidence="7">Arylsulfatase</fullName>
        <ecNumber evidence="7">3.1.6.1</ecNumber>
    </submittedName>
</protein>
<proteinExistence type="inferred from homology"/>
<dbReference type="CDD" id="cd16144">
    <property type="entry name" value="ARS_like"/>
    <property type="match status" value="1"/>
</dbReference>
<dbReference type="SUPFAM" id="SSF53649">
    <property type="entry name" value="Alkaline phosphatase-like"/>
    <property type="match status" value="1"/>
</dbReference>
<dbReference type="GO" id="GO:0046872">
    <property type="term" value="F:metal ion binding"/>
    <property type="evidence" value="ECO:0007669"/>
    <property type="project" value="UniProtKB-KW"/>
</dbReference>
<evidence type="ECO:0000256" key="5">
    <source>
        <dbReference type="SAM" id="SignalP"/>
    </source>
</evidence>
<organism evidence="7 8">
    <name type="scientific">Kolteria novifilia</name>
    <dbReference type="NCBI Taxonomy" id="2527975"/>
    <lineage>
        <taxon>Bacteria</taxon>
        <taxon>Pseudomonadati</taxon>
        <taxon>Planctomycetota</taxon>
        <taxon>Planctomycetia</taxon>
        <taxon>Kolteriales</taxon>
        <taxon>Kolteriaceae</taxon>
        <taxon>Kolteria</taxon>
    </lineage>
</organism>
<accession>A0A518B086</accession>
<keyword evidence="3 7" id="KW-0378">Hydrolase</keyword>
<gene>
    <name evidence="7" type="primary">atsA_10</name>
    <name evidence="7" type="ORF">Pan216_12360</name>
</gene>
<dbReference type="PROSITE" id="PS00149">
    <property type="entry name" value="SULFATASE_2"/>
    <property type="match status" value="1"/>
</dbReference>
<dbReference type="InterPro" id="IPR000917">
    <property type="entry name" value="Sulfatase_N"/>
</dbReference>
<dbReference type="GO" id="GO:0004065">
    <property type="term" value="F:arylsulfatase activity"/>
    <property type="evidence" value="ECO:0007669"/>
    <property type="project" value="UniProtKB-EC"/>
</dbReference>
<dbReference type="PANTHER" id="PTHR42693:SF53">
    <property type="entry name" value="ENDO-4-O-SULFATASE"/>
    <property type="match status" value="1"/>
</dbReference>
<name>A0A518B086_9BACT</name>
<keyword evidence="5" id="KW-0732">Signal</keyword>
<feature type="chain" id="PRO_5021846208" evidence="5">
    <location>
        <begin position="27"/>
        <end position="498"/>
    </location>
</feature>
<dbReference type="Gene3D" id="3.40.720.10">
    <property type="entry name" value="Alkaline Phosphatase, subunit A"/>
    <property type="match status" value="1"/>
</dbReference>
<dbReference type="RefSeq" id="WP_145256168.1">
    <property type="nucleotide sequence ID" value="NZ_CP036279.1"/>
</dbReference>
<dbReference type="InterPro" id="IPR050738">
    <property type="entry name" value="Sulfatase"/>
</dbReference>
<feature type="domain" description="Sulfatase N-terminal" evidence="6">
    <location>
        <begin position="30"/>
        <end position="339"/>
    </location>
</feature>
<evidence type="ECO:0000313" key="8">
    <source>
        <dbReference type="Proteomes" id="UP000317093"/>
    </source>
</evidence>
<evidence type="ECO:0000256" key="2">
    <source>
        <dbReference type="ARBA" id="ARBA00022723"/>
    </source>
</evidence>
<feature type="signal peptide" evidence="5">
    <location>
        <begin position="1"/>
        <end position="26"/>
    </location>
</feature>
<keyword evidence="4" id="KW-0106">Calcium</keyword>
<keyword evidence="8" id="KW-1185">Reference proteome</keyword>
<dbReference type="OrthoDB" id="9803751at2"/>
<dbReference type="EMBL" id="CP036279">
    <property type="protein sequence ID" value="QDU60397.1"/>
    <property type="molecule type" value="Genomic_DNA"/>
</dbReference>
<dbReference type="InterPro" id="IPR017850">
    <property type="entry name" value="Alkaline_phosphatase_core_sf"/>
</dbReference>
<dbReference type="PANTHER" id="PTHR42693">
    <property type="entry name" value="ARYLSULFATASE FAMILY MEMBER"/>
    <property type="match status" value="1"/>
</dbReference>
<evidence type="ECO:0000259" key="6">
    <source>
        <dbReference type="Pfam" id="PF00884"/>
    </source>
</evidence>
<dbReference type="Pfam" id="PF00884">
    <property type="entry name" value="Sulfatase"/>
    <property type="match status" value="1"/>
</dbReference>
<reference evidence="7 8" key="1">
    <citation type="submission" date="2019-02" db="EMBL/GenBank/DDBJ databases">
        <title>Deep-cultivation of Planctomycetes and their phenomic and genomic characterization uncovers novel biology.</title>
        <authorList>
            <person name="Wiegand S."/>
            <person name="Jogler M."/>
            <person name="Boedeker C."/>
            <person name="Pinto D."/>
            <person name="Vollmers J."/>
            <person name="Rivas-Marin E."/>
            <person name="Kohn T."/>
            <person name="Peeters S.H."/>
            <person name="Heuer A."/>
            <person name="Rast P."/>
            <person name="Oberbeckmann S."/>
            <person name="Bunk B."/>
            <person name="Jeske O."/>
            <person name="Meyerdierks A."/>
            <person name="Storesund J.E."/>
            <person name="Kallscheuer N."/>
            <person name="Luecker S."/>
            <person name="Lage O.M."/>
            <person name="Pohl T."/>
            <person name="Merkel B.J."/>
            <person name="Hornburger P."/>
            <person name="Mueller R.-W."/>
            <person name="Bruemmer F."/>
            <person name="Labrenz M."/>
            <person name="Spormann A.M."/>
            <person name="Op den Camp H."/>
            <person name="Overmann J."/>
            <person name="Amann R."/>
            <person name="Jetten M.S.M."/>
            <person name="Mascher T."/>
            <person name="Medema M.H."/>
            <person name="Devos D.P."/>
            <person name="Kaster A.-K."/>
            <person name="Ovreas L."/>
            <person name="Rohde M."/>
            <person name="Galperin M.Y."/>
            <person name="Jogler C."/>
        </authorList>
    </citation>
    <scope>NUCLEOTIDE SEQUENCE [LARGE SCALE GENOMIC DNA]</scope>
    <source>
        <strain evidence="7 8">Pan216</strain>
    </source>
</reference>
<dbReference type="EC" id="3.1.6.1" evidence="7"/>
<keyword evidence="2" id="KW-0479">Metal-binding</keyword>
<comment type="similarity">
    <text evidence="1">Belongs to the sulfatase family.</text>
</comment>